<comment type="similarity">
    <text evidence="3">Belongs to the dynein light intermediate chain family.</text>
</comment>
<dbReference type="AlphaFoldDB" id="A0AAX4P0F8"/>
<keyword evidence="6" id="KW-0493">Microtubule</keyword>
<protein>
    <submittedName>
        <fullName evidence="14">Light intermediate chain of dynein</fullName>
    </submittedName>
</protein>
<feature type="region of interest" description="Disordered" evidence="13">
    <location>
        <begin position="312"/>
        <end position="338"/>
    </location>
</feature>
<dbReference type="GO" id="GO:0035721">
    <property type="term" value="P:intraciliary retrograde transport"/>
    <property type="evidence" value="ECO:0007669"/>
    <property type="project" value="InterPro"/>
</dbReference>
<keyword evidence="4" id="KW-0217">Developmental protein</keyword>
<dbReference type="GO" id="GO:0005930">
    <property type="term" value="C:axoneme"/>
    <property type="evidence" value="ECO:0007669"/>
    <property type="project" value="TreeGrafter"/>
</dbReference>
<evidence type="ECO:0000256" key="13">
    <source>
        <dbReference type="SAM" id="MobiDB-lite"/>
    </source>
</evidence>
<dbReference type="PANTHER" id="PTHR13236">
    <property type="entry name" value="DYNEIN 2 LIGHT INTERMEDIATE CHAIN, ISOFORM 2"/>
    <property type="match status" value="1"/>
</dbReference>
<keyword evidence="8" id="KW-0243">Dynein</keyword>
<proteinExistence type="inferred from homology"/>
<evidence type="ECO:0000256" key="11">
    <source>
        <dbReference type="ARBA" id="ARBA00023212"/>
    </source>
</evidence>
<dbReference type="GO" id="GO:0045504">
    <property type="term" value="F:dynein heavy chain binding"/>
    <property type="evidence" value="ECO:0007669"/>
    <property type="project" value="TreeGrafter"/>
</dbReference>
<dbReference type="EMBL" id="CP151501">
    <property type="protein sequence ID" value="WZN59269.1"/>
    <property type="molecule type" value="Genomic_DNA"/>
</dbReference>
<comment type="subcellular location">
    <subcellularLocation>
        <location evidence="1">Cell projection</location>
        <location evidence="1">Cilium</location>
    </subcellularLocation>
    <subcellularLocation>
        <location evidence="2">Cytoplasm</location>
        <location evidence="2">Cytoskeleton</location>
    </subcellularLocation>
</comment>
<evidence type="ECO:0000256" key="3">
    <source>
        <dbReference type="ARBA" id="ARBA00006831"/>
    </source>
</evidence>
<evidence type="ECO:0000256" key="1">
    <source>
        <dbReference type="ARBA" id="ARBA00004138"/>
    </source>
</evidence>
<keyword evidence="15" id="KW-1185">Reference proteome</keyword>
<reference evidence="14 15" key="1">
    <citation type="submission" date="2024-03" db="EMBL/GenBank/DDBJ databases">
        <title>Complete genome sequence of the green alga Chloropicon roscoffensis RCC1871.</title>
        <authorList>
            <person name="Lemieux C."/>
            <person name="Pombert J.-F."/>
            <person name="Otis C."/>
            <person name="Turmel M."/>
        </authorList>
    </citation>
    <scope>NUCLEOTIDE SEQUENCE [LARGE SCALE GENOMIC DNA]</scope>
    <source>
        <strain evidence="14 15">RCC1871</strain>
    </source>
</reference>
<keyword evidence="7" id="KW-0970">Cilium biogenesis/degradation</keyword>
<feature type="region of interest" description="Disordered" evidence="13">
    <location>
        <begin position="273"/>
        <end position="295"/>
    </location>
</feature>
<evidence type="ECO:0000256" key="8">
    <source>
        <dbReference type="ARBA" id="ARBA00023017"/>
    </source>
</evidence>
<dbReference type="Proteomes" id="UP001472866">
    <property type="component" value="Chromosome 01"/>
</dbReference>
<dbReference type="GO" id="GO:0005868">
    <property type="term" value="C:cytoplasmic dynein complex"/>
    <property type="evidence" value="ECO:0007669"/>
    <property type="project" value="InterPro"/>
</dbReference>
<keyword evidence="11" id="KW-0206">Cytoskeleton</keyword>
<keyword evidence="12" id="KW-0966">Cell projection</keyword>
<evidence type="ECO:0000256" key="10">
    <source>
        <dbReference type="ARBA" id="ARBA00023175"/>
    </source>
</evidence>
<feature type="region of interest" description="Disordered" evidence="13">
    <location>
        <begin position="357"/>
        <end position="397"/>
    </location>
</feature>
<evidence type="ECO:0000256" key="5">
    <source>
        <dbReference type="ARBA" id="ARBA00022490"/>
    </source>
</evidence>
<dbReference type="GO" id="GO:0036064">
    <property type="term" value="C:ciliary basal body"/>
    <property type="evidence" value="ECO:0007669"/>
    <property type="project" value="TreeGrafter"/>
</dbReference>
<evidence type="ECO:0000313" key="14">
    <source>
        <dbReference type="EMBL" id="WZN59269.1"/>
    </source>
</evidence>
<dbReference type="PANTHER" id="PTHR13236:SF0">
    <property type="entry name" value="CYTOPLASMIC DYNEIN 2 LIGHT INTERMEDIATE CHAIN 1"/>
    <property type="match status" value="1"/>
</dbReference>
<sequence length="397" mass="43369">MPAAAAQDKHQSAIYTTGGVWSKLVERVKQDSKKPSDNPQAASRPDSFLFVPTEGLDFTFARKSSSLANVERKDVANIWEVSGTEAFRNEVASADNLFITPRQVATCTVLVVLDLSRPWAALESLTGWLGRIRGRLDEVYDKFNRRGSKIPSQLRARAKKSFGSKRDDEASIDHTGISVVVAANKYDTFCDEDAELRKIMARTLRYVAHTNGATLVYTSGRGGGDKESRNTLGNLRHVLNHYLFTGADRKLPSKGAVQTDHLRPLYVPGGADHLRDIGRPKAGAAGGGGDDRGGASLQEWRTVFQRFFARPEGEEGAGGAGAEGAEGDPTEKFAEGEIDSMREQKLRELDEYRRQVALDQQQVRKSRAAALTQSRRQSTAAGGGSKRASAVRRSSVF</sequence>
<feature type="compositionally biased region" description="Low complexity" evidence="13">
    <location>
        <begin position="386"/>
        <end position="397"/>
    </location>
</feature>
<keyword evidence="10" id="KW-0505">Motor protein</keyword>
<dbReference type="GO" id="GO:0005874">
    <property type="term" value="C:microtubule"/>
    <property type="evidence" value="ECO:0007669"/>
    <property type="project" value="UniProtKB-KW"/>
</dbReference>
<evidence type="ECO:0000256" key="6">
    <source>
        <dbReference type="ARBA" id="ARBA00022701"/>
    </source>
</evidence>
<evidence type="ECO:0000256" key="7">
    <source>
        <dbReference type="ARBA" id="ARBA00022794"/>
    </source>
</evidence>
<evidence type="ECO:0000256" key="4">
    <source>
        <dbReference type="ARBA" id="ARBA00022473"/>
    </source>
</evidence>
<keyword evidence="5" id="KW-0963">Cytoplasm</keyword>
<evidence type="ECO:0000256" key="12">
    <source>
        <dbReference type="ARBA" id="ARBA00023273"/>
    </source>
</evidence>
<dbReference type="InterPro" id="IPR040045">
    <property type="entry name" value="DYNC2LI1"/>
</dbReference>
<name>A0AAX4P0F8_9CHLO</name>
<dbReference type="GO" id="GO:0035735">
    <property type="term" value="P:intraciliary transport involved in cilium assembly"/>
    <property type="evidence" value="ECO:0007669"/>
    <property type="project" value="InterPro"/>
</dbReference>
<accession>A0AAX4P0F8</accession>
<evidence type="ECO:0000256" key="9">
    <source>
        <dbReference type="ARBA" id="ARBA00023069"/>
    </source>
</evidence>
<evidence type="ECO:0000313" key="15">
    <source>
        <dbReference type="Proteomes" id="UP001472866"/>
    </source>
</evidence>
<feature type="compositionally biased region" description="Basic and acidic residues" evidence="13">
    <location>
        <begin position="329"/>
        <end position="338"/>
    </location>
</feature>
<evidence type="ECO:0000256" key="2">
    <source>
        <dbReference type="ARBA" id="ARBA00004245"/>
    </source>
</evidence>
<keyword evidence="9" id="KW-0969">Cilium</keyword>
<gene>
    <name evidence="14" type="ORF">HKI87_01g07940</name>
</gene>
<organism evidence="14 15">
    <name type="scientific">Chloropicon roscoffensis</name>
    <dbReference type="NCBI Taxonomy" id="1461544"/>
    <lineage>
        <taxon>Eukaryota</taxon>
        <taxon>Viridiplantae</taxon>
        <taxon>Chlorophyta</taxon>
        <taxon>Chloropicophyceae</taxon>
        <taxon>Chloropicales</taxon>
        <taxon>Chloropicaceae</taxon>
        <taxon>Chloropicon</taxon>
    </lineage>
</organism>